<dbReference type="AlphaFoldDB" id="A0A812V540"/>
<gene>
    <name evidence="1" type="ORF">SNAT2548_LOCUS35160</name>
</gene>
<organism evidence="1 2">
    <name type="scientific">Symbiodinium natans</name>
    <dbReference type="NCBI Taxonomy" id="878477"/>
    <lineage>
        <taxon>Eukaryota</taxon>
        <taxon>Sar</taxon>
        <taxon>Alveolata</taxon>
        <taxon>Dinophyceae</taxon>
        <taxon>Suessiales</taxon>
        <taxon>Symbiodiniaceae</taxon>
        <taxon>Symbiodinium</taxon>
    </lineage>
</organism>
<reference evidence="1" key="1">
    <citation type="submission" date="2021-02" db="EMBL/GenBank/DDBJ databases">
        <authorList>
            <person name="Dougan E. K."/>
            <person name="Rhodes N."/>
            <person name="Thang M."/>
            <person name="Chan C."/>
        </authorList>
    </citation>
    <scope>NUCLEOTIDE SEQUENCE</scope>
</reference>
<evidence type="ECO:0000313" key="1">
    <source>
        <dbReference type="EMBL" id="CAE7618656.1"/>
    </source>
</evidence>
<keyword evidence="2" id="KW-1185">Reference proteome</keyword>
<protein>
    <submittedName>
        <fullName evidence="1">Uncharacterized protein</fullName>
    </submittedName>
</protein>
<evidence type="ECO:0000313" key="2">
    <source>
        <dbReference type="Proteomes" id="UP000604046"/>
    </source>
</evidence>
<dbReference type="EMBL" id="CAJNDS010002849">
    <property type="protein sequence ID" value="CAE7618656.1"/>
    <property type="molecule type" value="Genomic_DNA"/>
</dbReference>
<sequence length="186" mass="19990">MCQRSMSHMRFEDHTKLFGMSFGKSGRRASRNCVESSNPGQVALLGSLLDVGFLLSAALRMLPPIVSIGALRQPGILSCLRQQTKGSCAKSKMCGLACGWRLESGFSPKRVRTWLFYELRDVAVGHAQHCVELPGVLLDAGLVGVTLHSLAVSADTARSLGVGAPSKPRSISKRFVPLEASIRPGK</sequence>
<accession>A0A812V540</accession>
<dbReference type="Proteomes" id="UP000604046">
    <property type="component" value="Unassembled WGS sequence"/>
</dbReference>
<proteinExistence type="predicted"/>
<name>A0A812V540_9DINO</name>
<comment type="caution">
    <text evidence="1">The sequence shown here is derived from an EMBL/GenBank/DDBJ whole genome shotgun (WGS) entry which is preliminary data.</text>
</comment>